<protein>
    <submittedName>
        <fullName evidence="2">Uncharacterized protein</fullName>
    </submittedName>
</protein>
<dbReference type="EMBL" id="KZ454830">
    <property type="protein sequence ID" value="PKA45747.1"/>
    <property type="molecule type" value="Genomic_DNA"/>
</dbReference>
<evidence type="ECO:0000256" key="1">
    <source>
        <dbReference type="SAM" id="Phobius"/>
    </source>
</evidence>
<sequence>MAAAEGRTAWQRAANRCFVQEDAKRAPKLACCPSSTQQYDSSNGNATDEHDHCVSNFIPLNWNFMHSNLPPDMKWWLQLEPTFSHQKNSMSEQLEAFSNEVGEFAESTNDAHFNEEEMHCGSVNTVKPALQCDSEAQIQEMKTVISSISQQVLKQSCLNEAFMDLKPMDRLISKETGKASLDMDKPWEVANKCEPWWRISDKEELASLVAQKSLQNIENCDLPRPTHINRNPFTCLDSMDDDKISPSSIGCNFHDGICRSIDYLRHGSKFKEDRKYWYNGHADHYCDDWCSNSPTTDPSESHPNSELDPSRSQLLEALRRSQTRARKAEMAARKAYSEKEHIVKILFKQASHLFAYKQWLQILQLESLCLQLKIKDHHLSSLLPVLPWMPLKGKPVTKNKDGGRRKGKKPKKCSLCKYAFYLAVGLGLTGAGLLLGCCLGWLLPML</sequence>
<gene>
    <name evidence="2" type="ORF">AXF42_Ash011088</name>
</gene>
<name>A0A2H9ZR38_9ASPA</name>
<keyword evidence="3" id="KW-1185">Reference proteome</keyword>
<proteinExistence type="predicted"/>
<dbReference type="Proteomes" id="UP000236161">
    <property type="component" value="Unassembled WGS sequence"/>
</dbReference>
<dbReference type="AlphaFoldDB" id="A0A2H9ZR38"/>
<organism evidence="2 3">
    <name type="scientific">Apostasia shenzhenica</name>
    <dbReference type="NCBI Taxonomy" id="1088818"/>
    <lineage>
        <taxon>Eukaryota</taxon>
        <taxon>Viridiplantae</taxon>
        <taxon>Streptophyta</taxon>
        <taxon>Embryophyta</taxon>
        <taxon>Tracheophyta</taxon>
        <taxon>Spermatophyta</taxon>
        <taxon>Magnoliopsida</taxon>
        <taxon>Liliopsida</taxon>
        <taxon>Asparagales</taxon>
        <taxon>Orchidaceae</taxon>
        <taxon>Apostasioideae</taxon>
        <taxon>Apostasia</taxon>
    </lineage>
</organism>
<evidence type="ECO:0000313" key="3">
    <source>
        <dbReference type="Proteomes" id="UP000236161"/>
    </source>
</evidence>
<dbReference type="STRING" id="1088818.A0A2H9ZR38"/>
<reference evidence="2 3" key="1">
    <citation type="journal article" date="2017" name="Nature">
        <title>The Apostasia genome and the evolution of orchids.</title>
        <authorList>
            <person name="Zhang G.Q."/>
            <person name="Liu K.W."/>
            <person name="Li Z."/>
            <person name="Lohaus R."/>
            <person name="Hsiao Y.Y."/>
            <person name="Niu S.C."/>
            <person name="Wang J.Y."/>
            <person name="Lin Y.C."/>
            <person name="Xu Q."/>
            <person name="Chen L.J."/>
            <person name="Yoshida K."/>
            <person name="Fujiwara S."/>
            <person name="Wang Z.W."/>
            <person name="Zhang Y.Q."/>
            <person name="Mitsuda N."/>
            <person name="Wang M."/>
            <person name="Liu G.H."/>
            <person name="Pecoraro L."/>
            <person name="Huang H.X."/>
            <person name="Xiao X.J."/>
            <person name="Lin M."/>
            <person name="Wu X.Y."/>
            <person name="Wu W.L."/>
            <person name="Chen Y.Y."/>
            <person name="Chang S.B."/>
            <person name="Sakamoto S."/>
            <person name="Ohme-Takagi M."/>
            <person name="Yagi M."/>
            <person name="Zeng S.J."/>
            <person name="Shen C.Y."/>
            <person name="Yeh C.M."/>
            <person name="Luo Y.B."/>
            <person name="Tsai W.C."/>
            <person name="Van de Peer Y."/>
            <person name="Liu Z.J."/>
        </authorList>
    </citation>
    <scope>NUCLEOTIDE SEQUENCE [LARGE SCALE GENOMIC DNA]</scope>
    <source>
        <strain evidence="3">cv. Shenzhen</strain>
        <tissue evidence="2">Stem</tissue>
    </source>
</reference>
<keyword evidence="1" id="KW-0472">Membrane</keyword>
<evidence type="ECO:0000313" key="2">
    <source>
        <dbReference type="EMBL" id="PKA45747.1"/>
    </source>
</evidence>
<keyword evidence="1" id="KW-1133">Transmembrane helix</keyword>
<accession>A0A2H9ZR38</accession>
<feature type="transmembrane region" description="Helical" evidence="1">
    <location>
        <begin position="418"/>
        <end position="443"/>
    </location>
</feature>
<keyword evidence="1" id="KW-0812">Transmembrane</keyword>
<dbReference type="OrthoDB" id="1920951at2759"/>
<dbReference type="PANTHER" id="PTHR33868">
    <property type="entry name" value="EXPRESSED PROTEIN"/>
    <property type="match status" value="1"/>
</dbReference>
<dbReference type="PANTHER" id="PTHR33868:SF2">
    <property type="entry name" value="EXPRESSED PROTEIN"/>
    <property type="match status" value="1"/>
</dbReference>